<keyword evidence="5" id="KW-1185">Reference proteome</keyword>
<evidence type="ECO:0000256" key="2">
    <source>
        <dbReference type="SAM" id="MobiDB-lite"/>
    </source>
</evidence>
<feature type="region of interest" description="Disordered" evidence="2">
    <location>
        <begin position="1"/>
        <end position="29"/>
    </location>
</feature>
<evidence type="ECO:0000313" key="5">
    <source>
        <dbReference type="Proteomes" id="UP000031419"/>
    </source>
</evidence>
<dbReference type="STRING" id="28042.GU90_05635"/>
<evidence type="ECO:0000259" key="3">
    <source>
        <dbReference type="SMART" id="SM00867"/>
    </source>
</evidence>
<dbReference type="InterPro" id="IPR008969">
    <property type="entry name" value="CarboxyPept-like_regulatory"/>
</dbReference>
<feature type="compositionally biased region" description="Basic residues" evidence="2">
    <location>
        <begin position="1"/>
        <end position="10"/>
    </location>
</feature>
<feature type="domain" description="Lipid/polyisoprenoid-binding YceI-like" evidence="3">
    <location>
        <begin position="126"/>
        <end position="298"/>
    </location>
</feature>
<dbReference type="AlphaFoldDB" id="A0A073B0W7"/>
<organism evidence="4 5">
    <name type="scientific">Saccharopolyspora rectivirgula</name>
    <dbReference type="NCBI Taxonomy" id="28042"/>
    <lineage>
        <taxon>Bacteria</taxon>
        <taxon>Bacillati</taxon>
        <taxon>Actinomycetota</taxon>
        <taxon>Actinomycetes</taxon>
        <taxon>Pseudonocardiales</taxon>
        <taxon>Pseudonocardiaceae</taxon>
        <taxon>Saccharopolyspora</taxon>
    </lineage>
</organism>
<dbReference type="Gene3D" id="2.40.128.110">
    <property type="entry name" value="Lipid/polyisoprenoid-binding, YceI-like"/>
    <property type="match status" value="1"/>
</dbReference>
<comment type="caution">
    <text evidence="4">The sequence shown here is derived from an EMBL/GenBank/DDBJ whole genome shotgun (WGS) entry which is preliminary data.</text>
</comment>
<evidence type="ECO:0000313" key="4">
    <source>
        <dbReference type="EMBL" id="KEI45260.1"/>
    </source>
</evidence>
<dbReference type="SUPFAM" id="SSF101874">
    <property type="entry name" value="YceI-like"/>
    <property type="match status" value="1"/>
</dbReference>
<dbReference type="InterPro" id="IPR007372">
    <property type="entry name" value="Lipid/polyisoprenoid-bd_YceI"/>
</dbReference>
<dbReference type="Pfam" id="PF04264">
    <property type="entry name" value="YceI"/>
    <property type="match status" value="1"/>
</dbReference>
<dbReference type="PANTHER" id="PTHR34406">
    <property type="entry name" value="PROTEIN YCEI"/>
    <property type="match status" value="1"/>
</dbReference>
<dbReference type="SUPFAM" id="SSF49464">
    <property type="entry name" value="Carboxypeptidase regulatory domain-like"/>
    <property type="match status" value="1"/>
</dbReference>
<dbReference type="InterPro" id="IPR036761">
    <property type="entry name" value="TTHA0802/YceI-like_sf"/>
</dbReference>
<dbReference type="RefSeq" id="WP_029719143.1">
    <property type="nucleotide sequence ID" value="NZ_JAJUIW010000009.1"/>
</dbReference>
<evidence type="ECO:0000256" key="1">
    <source>
        <dbReference type="ARBA" id="ARBA00008812"/>
    </source>
</evidence>
<gene>
    <name evidence="4" type="ORF">GU90_05635</name>
</gene>
<name>A0A073B0W7_9PSEU</name>
<dbReference type="SMART" id="SM00867">
    <property type="entry name" value="YceI"/>
    <property type="match status" value="1"/>
</dbReference>
<dbReference type="EMBL" id="JNVU01000014">
    <property type="protein sequence ID" value="KEI45260.1"/>
    <property type="molecule type" value="Genomic_DNA"/>
</dbReference>
<comment type="similarity">
    <text evidence="1">Belongs to the UPF0312 family.</text>
</comment>
<proteinExistence type="inferred from homology"/>
<dbReference type="eggNOG" id="COG2353">
    <property type="taxonomic scope" value="Bacteria"/>
</dbReference>
<dbReference type="Pfam" id="PF13620">
    <property type="entry name" value="CarboxypepD_reg"/>
    <property type="match status" value="1"/>
</dbReference>
<reference evidence="4" key="1">
    <citation type="submission" date="2014-06" db="EMBL/GenBank/DDBJ databases">
        <title>Saccharopolyspora rectivirgula DSM-43113 Genome sequencing.</title>
        <authorList>
            <person name="Barrera C."/>
            <person name="Millon L."/>
            <person name="Rognon B."/>
            <person name="Zaugg C."/>
            <person name="Monod M."/>
        </authorList>
    </citation>
    <scope>NUCLEOTIDE SEQUENCE [LARGE SCALE GENOMIC DNA]</scope>
    <source>
        <strain evidence="4">DSM 43113</strain>
    </source>
</reference>
<accession>A0A073B0W7</accession>
<dbReference type="OrthoDB" id="9811006at2"/>
<dbReference type="PANTHER" id="PTHR34406:SF1">
    <property type="entry name" value="PROTEIN YCEI"/>
    <property type="match status" value="1"/>
</dbReference>
<protein>
    <recommendedName>
        <fullName evidence="3">Lipid/polyisoprenoid-binding YceI-like domain-containing protein</fullName>
    </recommendedName>
</protein>
<dbReference type="Proteomes" id="UP000031419">
    <property type="component" value="Unassembled WGS sequence"/>
</dbReference>
<sequence>MIFAKLRRRRSTGEGGPSRSGGSILPPTPLDSGVLTCQVHDTNGQLLPDATVTVVDRMSQPIAEGTTDQYGYFATALSPGTHKVAITASGFRRFTTQVEIRVNRHTQLGRVQLEPDASLELPQPGRYRFDPYHTEIRFVAQHIGMSLIHGMFKRFDGVVDVAPRIQDSRIEVVIDASSIDTGVEKRDEHLRSADFFDVENYPHLYFVGDRFTHVRSNLWTIDGQLSIRGTTRPVQLETNYLGQRKWQGPDIDGDMRVAGTATTQLRRDDYSVNWQATLAKGIAVVGPTIKVELGVQAVLEQ</sequence>
<dbReference type="Gene3D" id="2.60.40.1120">
    <property type="entry name" value="Carboxypeptidase-like, regulatory domain"/>
    <property type="match status" value="1"/>
</dbReference>